<keyword evidence="2" id="KW-1185">Reference proteome</keyword>
<organism evidence="1 2">
    <name type="scientific">Aspergillus pseudonomiae</name>
    <dbReference type="NCBI Taxonomy" id="1506151"/>
    <lineage>
        <taxon>Eukaryota</taxon>
        <taxon>Fungi</taxon>
        <taxon>Dikarya</taxon>
        <taxon>Ascomycota</taxon>
        <taxon>Pezizomycotina</taxon>
        <taxon>Eurotiomycetes</taxon>
        <taxon>Eurotiomycetidae</taxon>
        <taxon>Eurotiales</taxon>
        <taxon>Aspergillaceae</taxon>
        <taxon>Aspergillus</taxon>
        <taxon>Aspergillus subgen. Circumdati</taxon>
    </lineage>
</organism>
<evidence type="ECO:0000313" key="1">
    <source>
        <dbReference type="EMBL" id="KAE8407910.1"/>
    </source>
</evidence>
<dbReference type="Proteomes" id="UP000325579">
    <property type="component" value="Unassembled WGS sequence"/>
</dbReference>
<proteinExistence type="predicted"/>
<name>A0A5N7DN83_9EURO</name>
<dbReference type="RefSeq" id="XP_031945229.1">
    <property type="nucleotide sequence ID" value="XM_032081069.1"/>
</dbReference>
<gene>
    <name evidence="1" type="ORF">BDV37DRAFT_240412</name>
</gene>
<dbReference type="EMBL" id="ML736746">
    <property type="protein sequence ID" value="KAE8407910.1"/>
    <property type="molecule type" value="Genomic_DNA"/>
</dbReference>
<dbReference type="GeneID" id="43665760"/>
<protein>
    <submittedName>
        <fullName evidence="1">Uncharacterized protein</fullName>
    </submittedName>
</protein>
<reference evidence="1 2" key="1">
    <citation type="submission" date="2019-04" db="EMBL/GenBank/DDBJ databases">
        <authorList>
            <consortium name="DOE Joint Genome Institute"/>
            <person name="Mondo S."/>
            <person name="Kjaerbolling I."/>
            <person name="Vesth T."/>
            <person name="Frisvad J.C."/>
            <person name="Nybo J.L."/>
            <person name="Theobald S."/>
            <person name="Kildgaard S."/>
            <person name="Isbrandt T."/>
            <person name="Kuo A."/>
            <person name="Sato A."/>
            <person name="Lyhne E.K."/>
            <person name="Kogle M.E."/>
            <person name="Wiebenga A."/>
            <person name="Kun R.S."/>
            <person name="Lubbers R.J."/>
            <person name="Makela M.R."/>
            <person name="Barry K."/>
            <person name="Chovatia M."/>
            <person name="Clum A."/>
            <person name="Daum C."/>
            <person name="Haridas S."/>
            <person name="He G."/>
            <person name="LaButti K."/>
            <person name="Lipzen A."/>
            <person name="Riley R."/>
            <person name="Salamov A."/>
            <person name="Simmons B.A."/>
            <person name="Magnuson J.K."/>
            <person name="Henrissat B."/>
            <person name="Mortensen U.H."/>
            <person name="Larsen T.O."/>
            <person name="Devries R.P."/>
            <person name="Grigoriev I.V."/>
            <person name="Machida M."/>
            <person name="Baker S.E."/>
            <person name="Andersen M.R."/>
            <person name="Cantor M.N."/>
            <person name="Hua S.X."/>
        </authorList>
    </citation>
    <scope>NUCLEOTIDE SEQUENCE [LARGE SCALE GENOMIC DNA]</scope>
    <source>
        <strain evidence="1 2">CBS 119388</strain>
    </source>
</reference>
<sequence>MHSVTGRKGGGIIWGGKVKKETQQVACMIYRYFTSLTGRLRLEARNINLPEVSLELAHGLSCENQYGVAGSFGGRIDHTCYVWDFYPVSLRTLTGGKCLNLFIAPYSMCNQR</sequence>
<dbReference type="AlphaFoldDB" id="A0A5N7DN83"/>
<accession>A0A5N7DN83</accession>
<evidence type="ECO:0000313" key="2">
    <source>
        <dbReference type="Proteomes" id="UP000325579"/>
    </source>
</evidence>